<dbReference type="InterPro" id="IPR022765">
    <property type="entry name" value="Dna2/Cas4_DUF83"/>
</dbReference>
<evidence type="ECO:0000313" key="15">
    <source>
        <dbReference type="EMBL" id="SDP96771.1"/>
    </source>
</evidence>
<evidence type="ECO:0000256" key="5">
    <source>
        <dbReference type="ARBA" id="ARBA00022722"/>
    </source>
</evidence>
<keyword evidence="5 13" id="KW-0540">Nuclease</keyword>
<keyword evidence="11 13" id="KW-0051">Antiviral defense</keyword>
<dbReference type="GO" id="GO:0004527">
    <property type="term" value="F:exonuclease activity"/>
    <property type="evidence" value="ECO:0007669"/>
    <property type="project" value="UniProtKB-KW"/>
</dbReference>
<evidence type="ECO:0000256" key="2">
    <source>
        <dbReference type="ARBA" id="ARBA00009189"/>
    </source>
</evidence>
<sequence length="214" mass="23780">MYPAERADEPAWSSIPIAAIEHYAYCPRQAALIHLERYFEDSAETARGQIAHSAVDRGDSRTSRSGQRRWTALPVWDDDLGIHGICDVVEFGADGPVPVEHKSGSYRPGSAADLQVAAQVLCLRGMFDSPVPKGIVFAGKHRRRYEVTVDDSLENRLRETVTELREMLRSEVVPEAVNDSRCDRCSLRAGCMPEANIRPSASLFTPLPLGEWDD</sequence>
<evidence type="ECO:0000256" key="9">
    <source>
        <dbReference type="ARBA" id="ARBA00023004"/>
    </source>
</evidence>
<evidence type="ECO:0000256" key="4">
    <source>
        <dbReference type="ARBA" id="ARBA00020049"/>
    </source>
</evidence>
<dbReference type="EC" id="3.1.12.1" evidence="3 13"/>
<keyword evidence="9 13" id="KW-0408">Iron</keyword>
<proteinExistence type="inferred from homology"/>
<evidence type="ECO:0000256" key="1">
    <source>
        <dbReference type="ARBA" id="ARBA00001966"/>
    </source>
</evidence>
<comment type="cofactor">
    <cofactor evidence="1">
        <name>[4Fe-4S] cluster</name>
        <dbReference type="ChEBI" id="CHEBI:49883"/>
    </cofactor>
</comment>
<gene>
    <name evidence="15" type="ORF">SAMN04487905_12141</name>
</gene>
<accession>A0A1H0X1F4</accession>
<comment type="function">
    <text evidence="13">CRISPR (clustered regularly interspaced short palindromic repeat) is an adaptive immune system that provides protection against mobile genetic elements (viruses, transposable elements and conjugative plasmids). CRISPR clusters contain sequences complementary to antecedent mobile elements and target invading nucleic acids. CRISPR clusters are transcribed and processed into CRISPR RNA (crRNA).</text>
</comment>
<dbReference type="Pfam" id="PF01930">
    <property type="entry name" value="Cas_Cas4"/>
    <property type="match status" value="1"/>
</dbReference>
<evidence type="ECO:0000259" key="14">
    <source>
        <dbReference type="Pfam" id="PF01930"/>
    </source>
</evidence>
<evidence type="ECO:0000256" key="3">
    <source>
        <dbReference type="ARBA" id="ARBA00012768"/>
    </source>
</evidence>
<evidence type="ECO:0000256" key="12">
    <source>
        <dbReference type="ARBA" id="ARBA00023211"/>
    </source>
</evidence>
<comment type="cofactor">
    <cofactor evidence="13">
        <name>Mg(2+)</name>
        <dbReference type="ChEBI" id="CHEBI:18420"/>
    </cofactor>
    <cofactor evidence="13">
        <name>Mn(2+)</name>
        <dbReference type="ChEBI" id="CHEBI:29035"/>
    </cofactor>
    <text evidence="13">Mg(2+) or Mn(2+) required for ssDNA cleavage activity.</text>
</comment>
<keyword evidence="10 13" id="KW-0411">Iron-sulfur</keyword>
<dbReference type="Proteomes" id="UP000199497">
    <property type="component" value="Unassembled WGS sequence"/>
</dbReference>
<dbReference type="NCBIfam" id="TIGR00372">
    <property type="entry name" value="cas4"/>
    <property type="match status" value="1"/>
</dbReference>
<evidence type="ECO:0000313" key="16">
    <source>
        <dbReference type="Proteomes" id="UP000199497"/>
    </source>
</evidence>
<dbReference type="Gene3D" id="3.90.320.10">
    <property type="match status" value="1"/>
</dbReference>
<dbReference type="GO" id="GO:0051536">
    <property type="term" value="F:iron-sulfur cluster binding"/>
    <property type="evidence" value="ECO:0007669"/>
    <property type="project" value="UniProtKB-KW"/>
</dbReference>
<name>A0A1H0X1F4_9ACTN</name>
<dbReference type="InterPro" id="IPR011604">
    <property type="entry name" value="PDDEXK-like_dom_sf"/>
</dbReference>
<comment type="cofactor">
    <cofactor evidence="13">
        <name>iron-sulfur cluster</name>
        <dbReference type="ChEBI" id="CHEBI:30408"/>
    </cofactor>
</comment>
<reference evidence="16" key="1">
    <citation type="submission" date="2016-10" db="EMBL/GenBank/DDBJ databases">
        <authorList>
            <person name="Varghese N."/>
            <person name="Submissions S."/>
        </authorList>
    </citation>
    <scope>NUCLEOTIDE SEQUENCE [LARGE SCALE GENOMIC DNA]</scope>
    <source>
        <strain evidence="16">DSM 46732</strain>
    </source>
</reference>
<evidence type="ECO:0000256" key="13">
    <source>
        <dbReference type="RuleBase" id="RU365022"/>
    </source>
</evidence>
<dbReference type="RefSeq" id="WP_092604636.1">
    <property type="nucleotide sequence ID" value="NZ_FNJR01000021.1"/>
</dbReference>
<dbReference type="InterPro" id="IPR051827">
    <property type="entry name" value="Cas4_exonuclease"/>
</dbReference>
<dbReference type="GO" id="GO:0051607">
    <property type="term" value="P:defense response to virus"/>
    <property type="evidence" value="ECO:0007669"/>
    <property type="project" value="UniProtKB-KW"/>
</dbReference>
<evidence type="ECO:0000256" key="11">
    <source>
        <dbReference type="ARBA" id="ARBA00023118"/>
    </source>
</evidence>
<dbReference type="PANTHER" id="PTHR36531">
    <property type="entry name" value="CRISPR-ASSOCIATED EXONUCLEASE CAS4"/>
    <property type="match status" value="1"/>
</dbReference>
<evidence type="ECO:0000256" key="8">
    <source>
        <dbReference type="ARBA" id="ARBA00022839"/>
    </source>
</evidence>
<dbReference type="AlphaFoldDB" id="A0A1H0X1F4"/>
<organism evidence="15 16">
    <name type="scientific">Actinopolyspora xinjiangensis</name>
    <dbReference type="NCBI Taxonomy" id="405564"/>
    <lineage>
        <taxon>Bacteria</taxon>
        <taxon>Bacillati</taxon>
        <taxon>Actinomycetota</taxon>
        <taxon>Actinomycetes</taxon>
        <taxon>Actinopolysporales</taxon>
        <taxon>Actinopolysporaceae</taxon>
        <taxon>Actinopolyspora</taxon>
    </lineage>
</organism>
<feature type="domain" description="DUF83" evidence="14">
    <location>
        <begin position="18"/>
        <end position="192"/>
    </location>
</feature>
<dbReference type="EMBL" id="FNJR01000021">
    <property type="protein sequence ID" value="SDP96771.1"/>
    <property type="molecule type" value="Genomic_DNA"/>
</dbReference>
<dbReference type="InterPro" id="IPR013343">
    <property type="entry name" value="CRISPR-assoc_prot_Cas4"/>
</dbReference>
<keyword evidence="7 13" id="KW-0378">Hydrolase</keyword>
<keyword evidence="8 13" id="KW-0269">Exonuclease</keyword>
<keyword evidence="6 13" id="KW-0479">Metal-binding</keyword>
<dbReference type="STRING" id="405564.SAMN04487905_12141"/>
<protein>
    <recommendedName>
        <fullName evidence="4 13">CRISPR-associated exonuclease Cas4</fullName>
        <ecNumber evidence="3 13">3.1.12.1</ecNumber>
    </recommendedName>
</protein>
<dbReference type="GO" id="GO:0046872">
    <property type="term" value="F:metal ion binding"/>
    <property type="evidence" value="ECO:0007669"/>
    <property type="project" value="UniProtKB-KW"/>
</dbReference>
<dbReference type="PANTHER" id="PTHR36531:SF6">
    <property type="entry name" value="DNA REPLICATION ATP-DEPENDENT HELICASE_NUCLEASE DNA2"/>
    <property type="match status" value="1"/>
</dbReference>
<evidence type="ECO:0000256" key="7">
    <source>
        <dbReference type="ARBA" id="ARBA00022801"/>
    </source>
</evidence>
<evidence type="ECO:0000256" key="10">
    <source>
        <dbReference type="ARBA" id="ARBA00023014"/>
    </source>
</evidence>
<keyword evidence="16" id="KW-1185">Reference proteome</keyword>
<evidence type="ECO:0000256" key="6">
    <source>
        <dbReference type="ARBA" id="ARBA00022723"/>
    </source>
</evidence>
<comment type="similarity">
    <text evidence="2 13">Belongs to the CRISPR-associated exonuclease Cas4 family.</text>
</comment>
<keyword evidence="12 13" id="KW-0464">Manganese</keyword>
<dbReference type="OrthoDB" id="9781776at2"/>